<dbReference type="Pfam" id="PF04157">
    <property type="entry name" value="EAP30"/>
    <property type="match status" value="1"/>
</dbReference>
<dbReference type="GeneID" id="5856481"/>
<dbReference type="Proteomes" id="UP000008837">
    <property type="component" value="Unassembled WGS sequence"/>
</dbReference>
<dbReference type="InParanoid" id="A8PUT4"/>
<evidence type="ECO:0000313" key="3">
    <source>
        <dbReference type="Proteomes" id="UP000008837"/>
    </source>
</evidence>
<dbReference type="VEuPathDB" id="FungiDB:MGL_0768"/>
<dbReference type="SUPFAM" id="SSF46785">
    <property type="entry name" value="Winged helix' DNA-binding domain"/>
    <property type="match status" value="1"/>
</dbReference>
<dbReference type="AlphaFoldDB" id="A8PUT4"/>
<dbReference type="KEGG" id="mgl:MGL_0768"/>
<accession>A8PUT4</accession>
<dbReference type="InterPro" id="IPR016689">
    <property type="entry name" value="ESCRT-2_cplx_Snf8"/>
</dbReference>
<dbReference type="PANTHER" id="PTHR12806:SF0">
    <property type="entry name" value="VACUOLAR-SORTING PROTEIN SNF8"/>
    <property type="match status" value="1"/>
</dbReference>
<name>A8PUT4_MALGO</name>
<organism evidence="2 3">
    <name type="scientific">Malassezia globosa (strain ATCC MYA-4612 / CBS 7966)</name>
    <name type="common">Dandruff-associated fungus</name>
    <dbReference type="NCBI Taxonomy" id="425265"/>
    <lineage>
        <taxon>Eukaryota</taxon>
        <taxon>Fungi</taxon>
        <taxon>Dikarya</taxon>
        <taxon>Basidiomycota</taxon>
        <taxon>Ustilaginomycotina</taxon>
        <taxon>Malasseziomycetes</taxon>
        <taxon>Malasseziales</taxon>
        <taxon>Malasseziaceae</taxon>
        <taxon>Malassezia</taxon>
    </lineage>
</organism>
<evidence type="ECO:0000313" key="2">
    <source>
        <dbReference type="EMBL" id="EDP44961.1"/>
    </source>
</evidence>
<comment type="similarity">
    <text evidence="1">Belongs to the SNF8 family.</text>
</comment>
<protein>
    <submittedName>
        <fullName evidence="2">Uncharacterized protein</fullName>
    </submittedName>
</protein>
<dbReference type="InterPro" id="IPR040608">
    <property type="entry name" value="Snf8/Vps36"/>
</dbReference>
<dbReference type="RefSeq" id="XP_001732175.1">
    <property type="nucleotide sequence ID" value="XM_001732123.1"/>
</dbReference>
<evidence type="ECO:0000256" key="1">
    <source>
        <dbReference type="ARBA" id="ARBA00009834"/>
    </source>
</evidence>
<dbReference type="InterPro" id="IPR036388">
    <property type="entry name" value="WH-like_DNA-bd_sf"/>
</dbReference>
<sequence length="231" mass="25822">MCASLLVDPLAGHPTTFGNTGRIGQVVNLWSELTGFSDWQYELGVQIVDVCISTRSQNGGIITMDALIRGVLHLRHGKHSYCTESLQDNEWKISSSDIERSIKALEPLGCGYEVFDLQGIKMVRTVARELSTDSKHVLNFLALKHIAPRDYVGIPYATPESILSSTEKLKETKDAFWTKDRAAKTLEDMLMDDGTLWLDIVPNDTICGSSDYERKRYYAIALSEINSESTQ</sequence>
<gene>
    <name evidence="2" type="ORF">MGL_0768</name>
</gene>
<keyword evidence="3" id="KW-1185">Reference proteome</keyword>
<dbReference type="STRING" id="425265.A8PUT4"/>
<dbReference type="FunCoup" id="A8PUT4">
    <property type="interactions" value="195"/>
</dbReference>
<dbReference type="OrthoDB" id="283883at2759"/>
<reference evidence="2 3" key="1">
    <citation type="journal article" date="2007" name="Proc. Natl. Acad. Sci. U.S.A.">
        <title>Dandruff-associated Malassezia genomes reveal convergent and divergent virulence traits shared with plant and human fungal pathogens.</title>
        <authorList>
            <person name="Xu J."/>
            <person name="Saunders C.W."/>
            <person name="Hu P."/>
            <person name="Grant R.A."/>
            <person name="Boekhout T."/>
            <person name="Kuramae E.E."/>
            <person name="Kronstad J.W."/>
            <person name="Deangelis Y.M."/>
            <person name="Reeder N.L."/>
            <person name="Johnstone K.R."/>
            <person name="Leland M."/>
            <person name="Fieno A.M."/>
            <person name="Begley W.M."/>
            <person name="Sun Y."/>
            <person name="Lacey M.P."/>
            <person name="Chaudhary T."/>
            <person name="Keough T."/>
            <person name="Chu L."/>
            <person name="Sears R."/>
            <person name="Yuan B."/>
            <person name="Dawson T.L.Jr."/>
        </authorList>
    </citation>
    <scope>NUCLEOTIDE SEQUENCE [LARGE SCALE GENOMIC DNA]</scope>
    <source>
        <strain evidence="3">ATCC MYA-4612 / CBS 7966</strain>
    </source>
</reference>
<dbReference type="GO" id="GO:0043328">
    <property type="term" value="P:protein transport to vacuole involved in ubiquitin-dependent protein catabolic process via the multivesicular body sorting pathway"/>
    <property type="evidence" value="ECO:0007669"/>
    <property type="project" value="TreeGrafter"/>
</dbReference>
<dbReference type="GO" id="GO:0000814">
    <property type="term" value="C:ESCRT II complex"/>
    <property type="evidence" value="ECO:0007669"/>
    <property type="project" value="InterPro"/>
</dbReference>
<dbReference type="EMBL" id="AAYY01000002">
    <property type="protein sequence ID" value="EDP44961.1"/>
    <property type="molecule type" value="Genomic_DNA"/>
</dbReference>
<dbReference type="InterPro" id="IPR036390">
    <property type="entry name" value="WH_DNA-bd_sf"/>
</dbReference>
<comment type="caution">
    <text evidence="2">The sequence shown here is derived from an EMBL/GenBank/DDBJ whole genome shotgun (WGS) entry which is preliminary data.</text>
</comment>
<dbReference type="PANTHER" id="PTHR12806">
    <property type="entry name" value="EAP30 SUBUNIT OF ELL COMPLEX"/>
    <property type="match status" value="1"/>
</dbReference>
<proteinExistence type="inferred from homology"/>
<dbReference type="Gene3D" id="1.10.10.10">
    <property type="entry name" value="Winged helix-like DNA-binding domain superfamily/Winged helix DNA-binding domain"/>
    <property type="match status" value="2"/>
</dbReference>